<protein>
    <submittedName>
        <fullName evidence="1">Uncharacterized protein</fullName>
    </submittedName>
</protein>
<name>A0ACC2VTE5_9TREE</name>
<proteinExistence type="predicted"/>
<dbReference type="EMBL" id="JASBWR010000051">
    <property type="protein sequence ID" value="KAJ9102668.1"/>
    <property type="molecule type" value="Genomic_DNA"/>
</dbReference>
<gene>
    <name evidence="1" type="ORF">QFC19_004777</name>
</gene>
<sequence length="262" mass="28314">MSNDFTPPLCRPIRIGNVSGATGDAPTAMSRMAAAGQVDVITGDWLSEMNIAWNAIAKNQDSSLGYEAGFLVQLEESLDDVVKNGIKVITNAGALNTAELTRRVKALCVARGYEHVKVAAVTGDDITAELHSPSFDAKTYTHLDHSEWTLADMGLEPHCGVAYIGCWGIVEALKLGADIVICGRVTDASPVIGAAAWAFDWKRDQYDCLAQALVAGGKFYRRHDSSPKQGYSLSSHLPSFLKIPSARWLRSQADQRSDDRAC</sequence>
<accession>A0ACC2VTE5</accession>
<evidence type="ECO:0000313" key="1">
    <source>
        <dbReference type="EMBL" id="KAJ9102668.1"/>
    </source>
</evidence>
<reference evidence="1" key="1">
    <citation type="submission" date="2023-04" db="EMBL/GenBank/DDBJ databases">
        <title>Draft Genome sequencing of Naganishia species isolated from polar environments using Oxford Nanopore Technology.</title>
        <authorList>
            <person name="Leo P."/>
            <person name="Venkateswaran K."/>
        </authorList>
    </citation>
    <scope>NUCLEOTIDE SEQUENCE</scope>
    <source>
        <strain evidence="1">MNA-CCFEE 5261</strain>
    </source>
</reference>
<keyword evidence="2" id="KW-1185">Reference proteome</keyword>
<dbReference type="Proteomes" id="UP001241377">
    <property type="component" value="Unassembled WGS sequence"/>
</dbReference>
<evidence type="ECO:0000313" key="2">
    <source>
        <dbReference type="Proteomes" id="UP001241377"/>
    </source>
</evidence>
<comment type="caution">
    <text evidence="1">The sequence shown here is derived from an EMBL/GenBank/DDBJ whole genome shotgun (WGS) entry which is preliminary data.</text>
</comment>
<organism evidence="1 2">
    <name type="scientific">Naganishia cerealis</name>
    <dbReference type="NCBI Taxonomy" id="610337"/>
    <lineage>
        <taxon>Eukaryota</taxon>
        <taxon>Fungi</taxon>
        <taxon>Dikarya</taxon>
        <taxon>Basidiomycota</taxon>
        <taxon>Agaricomycotina</taxon>
        <taxon>Tremellomycetes</taxon>
        <taxon>Filobasidiales</taxon>
        <taxon>Filobasidiaceae</taxon>
        <taxon>Naganishia</taxon>
    </lineage>
</organism>